<keyword evidence="1" id="KW-1133">Transmembrane helix</keyword>
<dbReference type="EMBL" id="BAAAGS010000002">
    <property type="protein sequence ID" value="GAA0508855.1"/>
    <property type="molecule type" value="Genomic_DNA"/>
</dbReference>
<name>A0ABN1BZQ7_SACER</name>
<organism evidence="3 4">
    <name type="scientific">Saccharopolyspora erythraea</name>
    <name type="common">Streptomyces erythraeus</name>
    <dbReference type="NCBI Taxonomy" id="1836"/>
    <lineage>
        <taxon>Bacteria</taxon>
        <taxon>Bacillati</taxon>
        <taxon>Actinomycetota</taxon>
        <taxon>Actinomycetes</taxon>
        <taxon>Pseudonocardiales</taxon>
        <taxon>Pseudonocardiaceae</taxon>
        <taxon>Saccharopolyspora</taxon>
    </lineage>
</organism>
<keyword evidence="4" id="KW-1185">Reference proteome</keyword>
<reference evidence="3 4" key="1">
    <citation type="journal article" date="2019" name="Int. J. Syst. Evol. Microbiol.">
        <title>The Global Catalogue of Microorganisms (GCM) 10K type strain sequencing project: providing services to taxonomists for standard genome sequencing and annotation.</title>
        <authorList>
            <consortium name="The Broad Institute Genomics Platform"/>
            <consortium name="The Broad Institute Genome Sequencing Center for Infectious Disease"/>
            <person name="Wu L."/>
            <person name="Ma J."/>
        </authorList>
    </citation>
    <scope>NUCLEOTIDE SEQUENCE [LARGE SCALE GENOMIC DNA]</scope>
    <source>
        <strain evidence="3 4">JCM 10303</strain>
    </source>
</reference>
<feature type="domain" description="DUF4190" evidence="2">
    <location>
        <begin position="46"/>
        <end position="112"/>
    </location>
</feature>
<accession>A0ABN1BZQ7</accession>
<feature type="transmembrane region" description="Helical" evidence="1">
    <location>
        <begin position="46"/>
        <end position="74"/>
    </location>
</feature>
<feature type="transmembrane region" description="Helical" evidence="1">
    <location>
        <begin position="95"/>
        <end position="124"/>
    </location>
</feature>
<proteinExistence type="predicted"/>
<dbReference type="InterPro" id="IPR025241">
    <property type="entry name" value="DUF4190"/>
</dbReference>
<protein>
    <recommendedName>
        <fullName evidence="2">DUF4190 domain-containing protein</fullName>
    </recommendedName>
</protein>
<comment type="caution">
    <text evidence="3">The sequence shown here is derived from an EMBL/GenBank/DDBJ whole genome shotgun (WGS) entry which is preliminary data.</text>
</comment>
<evidence type="ECO:0000313" key="4">
    <source>
        <dbReference type="Proteomes" id="UP001500729"/>
    </source>
</evidence>
<evidence type="ECO:0000259" key="2">
    <source>
        <dbReference type="Pfam" id="PF13828"/>
    </source>
</evidence>
<evidence type="ECO:0000313" key="3">
    <source>
        <dbReference type="EMBL" id="GAA0508855.1"/>
    </source>
</evidence>
<evidence type="ECO:0000256" key="1">
    <source>
        <dbReference type="SAM" id="Phobius"/>
    </source>
</evidence>
<keyword evidence="1" id="KW-0812">Transmembrane</keyword>
<dbReference type="Pfam" id="PF13828">
    <property type="entry name" value="DUF4190"/>
    <property type="match status" value="1"/>
</dbReference>
<keyword evidence="1" id="KW-0472">Membrane</keyword>
<gene>
    <name evidence="3" type="ORF">GCM10009533_04570</name>
</gene>
<dbReference type="RefSeq" id="WP_009948040.1">
    <property type="nucleotide sequence ID" value="NZ_BAAAGS010000002.1"/>
</dbReference>
<sequence length="133" mass="14361">MTYPQDPQPQDQPGYPQPYPQPGYAQNPYYQPGYPQPYLMPRYNGLAIASMVVSLVGVISCYGAILMGPVGAILGHVAHGKIKRDPQQNLGGGMAITGIIVGWITFGLWVLLITFVILAASGVLGPEIQEEFD</sequence>
<dbReference type="Proteomes" id="UP001500729">
    <property type="component" value="Unassembled WGS sequence"/>
</dbReference>